<dbReference type="GO" id="GO:0005576">
    <property type="term" value="C:extracellular region"/>
    <property type="evidence" value="ECO:0007669"/>
    <property type="project" value="UniProtKB-SubCell"/>
</dbReference>
<evidence type="ECO:0000256" key="2">
    <source>
        <dbReference type="ARBA" id="ARBA00022525"/>
    </source>
</evidence>
<keyword evidence="2" id="KW-0964">Secreted</keyword>
<dbReference type="InterPro" id="IPR038408">
    <property type="entry name" value="GNK2_sf"/>
</dbReference>
<protein>
    <submittedName>
        <fullName evidence="8">Cysteine-rich receptor-like protein kinase 25</fullName>
    </submittedName>
</protein>
<evidence type="ECO:0000256" key="4">
    <source>
        <dbReference type="ARBA" id="ARBA00022737"/>
    </source>
</evidence>
<dbReference type="OrthoDB" id="1909574at2759"/>
<evidence type="ECO:0000256" key="1">
    <source>
        <dbReference type="ARBA" id="ARBA00004613"/>
    </source>
</evidence>
<dbReference type="PANTHER" id="PTHR32411">
    <property type="entry name" value="CYSTEINE-RICH REPEAT SECRETORY PROTEIN 38-RELATED"/>
    <property type="match status" value="1"/>
</dbReference>
<evidence type="ECO:0000259" key="6">
    <source>
        <dbReference type="PROSITE" id="PS51473"/>
    </source>
</evidence>
<feature type="domain" description="Gnk2-homologous" evidence="6">
    <location>
        <begin position="4"/>
        <end position="112"/>
    </location>
</feature>
<evidence type="ECO:0000256" key="5">
    <source>
        <dbReference type="ARBA" id="ARBA00038515"/>
    </source>
</evidence>
<organism evidence="7 8">
    <name type="scientific">Herrania umbratica</name>
    <dbReference type="NCBI Taxonomy" id="108875"/>
    <lineage>
        <taxon>Eukaryota</taxon>
        <taxon>Viridiplantae</taxon>
        <taxon>Streptophyta</taxon>
        <taxon>Embryophyta</taxon>
        <taxon>Tracheophyta</taxon>
        <taxon>Spermatophyta</taxon>
        <taxon>Magnoliopsida</taxon>
        <taxon>eudicotyledons</taxon>
        <taxon>Gunneridae</taxon>
        <taxon>Pentapetalae</taxon>
        <taxon>rosids</taxon>
        <taxon>malvids</taxon>
        <taxon>Malvales</taxon>
        <taxon>Malvaceae</taxon>
        <taxon>Byttnerioideae</taxon>
        <taxon>Herrania</taxon>
    </lineage>
</organism>
<dbReference type="Proteomes" id="UP000504621">
    <property type="component" value="Unplaced"/>
</dbReference>
<accession>A0A6J1B565</accession>
<dbReference type="AlphaFoldDB" id="A0A6J1B565"/>
<keyword evidence="3" id="KW-0732">Signal</keyword>
<dbReference type="Pfam" id="PF01657">
    <property type="entry name" value="Stress-antifung"/>
    <property type="match status" value="1"/>
</dbReference>
<dbReference type="FunFam" id="3.30.430.20:FF:000012">
    <property type="entry name" value="Cysteine-rich receptor-like protein kinase 25"/>
    <property type="match status" value="1"/>
</dbReference>
<dbReference type="InterPro" id="IPR050581">
    <property type="entry name" value="CRR_secretory_protein"/>
</dbReference>
<keyword evidence="4" id="KW-0677">Repeat</keyword>
<dbReference type="Gene3D" id="3.30.430.20">
    <property type="entry name" value="Gnk2 domain, C-X8-C-X2-C motif"/>
    <property type="match status" value="1"/>
</dbReference>
<dbReference type="CDD" id="cd23509">
    <property type="entry name" value="Gnk2-like"/>
    <property type="match status" value="1"/>
</dbReference>
<evidence type="ECO:0000313" key="8">
    <source>
        <dbReference type="RefSeq" id="XP_021294522.1"/>
    </source>
</evidence>
<gene>
    <name evidence="8" type="primary">LOC110424297</name>
</gene>
<dbReference type="PROSITE" id="PS51473">
    <property type="entry name" value="GNK2"/>
    <property type="match status" value="1"/>
</dbReference>
<proteinExistence type="inferred from homology"/>
<name>A0A6J1B565_9ROSI</name>
<sequence length="152" mass="16221">MAALTPAIAMWNTRNVADQERFNQLLADTMDAAATMAVSARSDFKYFATREANISGFQTLYSLVKCTPNLSSGDCNACLRGAIAALPDCRSGKQGARVLNPSCNIRQEVSPFYNKTTVAALPPPSVLTPPPTAASGALGKSLEAYFEMPKLQ</sequence>
<dbReference type="RefSeq" id="XP_021294522.1">
    <property type="nucleotide sequence ID" value="XM_021438847.1"/>
</dbReference>
<comment type="similarity">
    <text evidence="5">Belongs to the cysteine-rich repeat secretory protein family.</text>
</comment>
<evidence type="ECO:0000256" key="3">
    <source>
        <dbReference type="ARBA" id="ARBA00022729"/>
    </source>
</evidence>
<evidence type="ECO:0000313" key="7">
    <source>
        <dbReference type="Proteomes" id="UP000504621"/>
    </source>
</evidence>
<reference evidence="8" key="1">
    <citation type="submission" date="2025-08" db="UniProtKB">
        <authorList>
            <consortium name="RefSeq"/>
        </authorList>
    </citation>
    <scope>IDENTIFICATION</scope>
    <source>
        <tissue evidence="8">Leaf</tissue>
    </source>
</reference>
<dbReference type="InterPro" id="IPR002902">
    <property type="entry name" value="GNK2"/>
</dbReference>
<dbReference type="PANTHER" id="PTHR32411:SF43">
    <property type="entry name" value="CYSTEINE-RICH REPEAT SECRETORY PROTEIN 38"/>
    <property type="match status" value="1"/>
</dbReference>
<dbReference type="GeneID" id="110424297"/>
<keyword evidence="7" id="KW-1185">Reference proteome</keyword>
<comment type="subcellular location">
    <subcellularLocation>
        <location evidence="1">Secreted</location>
    </subcellularLocation>
</comment>